<dbReference type="EMBL" id="JBGNUJ010000003">
    <property type="protein sequence ID" value="KAL3962932.1"/>
    <property type="molecule type" value="Genomic_DNA"/>
</dbReference>
<keyword evidence="2" id="KW-1185">Reference proteome</keyword>
<organism evidence="1 2">
    <name type="scientific">Purpureocillium lilacinum</name>
    <name type="common">Paecilomyces lilacinus</name>
    <dbReference type="NCBI Taxonomy" id="33203"/>
    <lineage>
        <taxon>Eukaryota</taxon>
        <taxon>Fungi</taxon>
        <taxon>Dikarya</taxon>
        <taxon>Ascomycota</taxon>
        <taxon>Pezizomycotina</taxon>
        <taxon>Sordariomycetes</taxon>
        <taxon>Hypocreomycetidae</taxon>
        <taxon>Hypocreales</taxon>
        <taxon>Ophiocordycipitaceae</taxon>
        <taxon>Purpureocillium</taxon>
    </lineage>
</organism>
<evidence type="ECO:0000313" key="2">
    <source>
        <dbReference type="Proteomes" id="UP001638806"/>
    </source>
</evidence>
<sequence length="479" mass="52191">MGGPIFNRNKLRLSRPFNQNVIMGLILFCLPGIYLALTGLGAGGGRPSSQRVASLTNAILYGVYTVVGWCSGSILNFLGPKYTAALGGITYPFYVGSLWYYDRVGHDAFPLFAGGLLGVGAAFFWTTSGFIQFAYAEEKDKAKYITIQWVLSATGSTVGAIIAFSANYHSTEAIGVSSGVYIAFIAIMCFAIGIVLVFIIKPENVVRDDGRHIAIFKEPTVIEEVKGVFSVMTDPKILFLLPAMFVGEMCLALVSSINARYFNLRTRSLSNLLFQVVMIPTPLALAWVMDNQRISSRRTRGFIGVAIVGTVTLAATAGLLGWILKNDIDNRDNSVAVDWTDSAFAAAFVLYLLFGIVYACFQITVQWTLACLSNDPRLCARYAGAFKGTVSLGMCVSFVVDSQGMSHRDQAIMQLVLYACGIFCLAYVIAVYMKETNYLLESMVVVPEAVEKALMARQAADPEAELKEEKHMTSGHKTS</sequence>
<reference evidence="1" key="1">
    <citation type="submission" date="2024-12" db="EMBL/GenBank/DDBJ databases">
        <title>Comparative genomics and development of molecular markers within Purpureocillium lilacinum and among Purpureocillium species.</title>
        <authorList>
            <person name="Yeh Z.-Y."/>
            <person name="Ni N.-T."/>
            <person name="Lo P.-H."/>
            <person name="Mushyakhwo K."/>
            <person name="Lin C.-F."/>
            <person name="Nai Y.-S."/>
        </authorList>
    </citation>
    <scope>NUCLEOTIDE SEQUENCE</scope>
    <source>
        <strain evidence="1">NCHU-NPUST-175</strain>
    </source>
</reference>
<comment type="caution">
    <text evidence="1">The sequence shown here is derived from an EMBL/GenBank/DDBJ whole genome shotgun (WGS) entry which is preliminary data.</text>
</comment>
<accession>A0ACC4E2U5</accession>
<proteinExistence type="predicted"/>
<dbReference type="Proteomes" id="UP001638806">
    <property type="component" value="Unassembled WGS sequence"/>
</dbReference>
<name>A0ACC4E2U5_PURLI</name>
<evidence type="ECO:0000313" key="1">
    <source>
        <dbReference type="EMBL" id="KAL3962932.1"/>
    </source>
</evidence>
<gene>
    <name evidence="1" type="ORF">ACCO45_004455</name>
</gene>
<protein>
    <submittedName>
        <fullName evidence="1">Uncharacterized protein</fullName>
    </submittedName>
</protein>